<dbReference type="PANTHER" id="PTHR46205">
    <property type="entry name" value="LOQUACIOUS, ISOFORM B"/>
    <property type="match status" value="1"/>
</dbReference>
<evidence type="ECO:0000313" key="9">
    <source>
        <dbReference type="EMBL" id="AFX89033.1"/>
    </source>
</evidence>
<gene>
    <name evidence="9" type="primary">Loqs</name>
</gene>
<protein>
    <submittedName>
        <fullName evidence="9">Loquacious</fullName>
    </submittedName>
</protein>
<feature type="region of interest" description="Disordered" evidence="7">
    <location>
        <begin position="1"/>
        <end position="26"/>
    </location>
</feature>
<dbReference type="Pfam" id="PF00035">
    <property type="entry name" value="dsrm"/>
    <property type="match status" value="2"/>
</dbReference>
<accession>K7Y7N2</accession>
<dbReference type="FunFam" id="3.30.160.20:FF:000120">
    <property type="entry name" value="RISC-loading complex subunit TARBP2"/>
    <property type="match status" value="1"/>
</dbReference>
<feature type="domain" description="DRBM" evidence="8">
    <location>
        <begin position="50"/>
        <end position="117"/>
    </location>
</feature>
<dbReference type="CDD" id="cd19863">
    <property type="entry name" value="DSRM_PRKRA-like_rpt2"/>
    <property type="match status" value="1"/>
</dbReference>
<dbReference type="GO" id="GO:0016442">
    <property type="term" value="C:RISC complex"/>
    <property type="evidence" value="ECO:0007669"/>
    <property type="project" value="TreeGrafter"/>
</dbReference>
<comment type="subcellular location">
    <subcellularLocation>
        <location evidence="1">Cytoplasm</location>
    </subcellularLocation>
</comment>
<keyword evidence="3" id="KW-0677">Repeat</keyword>
<dbReference type="Gene3D" id="3.30.160.20">
    <property type="match status" value="3"/>
</dbReference>
<dbReference type="GO" id="GO:0070578">
    <property type="term" value="C:RISC-loading complex"/>
    <property type="evidence" value="ECO:0007669"/>
    <property type="project" value="UniProtKB-ARBA"/>
</dbReference>
<dbReference type="InterPro" id="IPR014720">
    <property type="entry name" value="dsRBD_dom"/>
</dbReference>
<dbReference type="GO" id="GO:0003725">
    <property type="term" value="F:double-stranded RNA binding"/>
    <property type="evidence" value="ECO:0007669"/>
    <property type="project" value="TreeGrafter"/>
</dbReference>
<sequence>MPGSEGQPGEEKPSEKRQPKKKHLDENVSIEEALKALTLTPEGACNAMKTPVSVLQELLSRRGITPTYDLVQIEGAIHEPTFRYRVTYGNKDAMGAGKSKKEAKHQAARNLIDKLTGIQIADQILPPATPNGNKENDSKVNGNPIGWLQELCMARRWPPPFYETQSEVGLPHERQFTIACHVSIYCETGRGKSKKEAKRLAAHQMWQRLQDLPLDGQDDANDDINRANNMNRYADLKEKRISTLTNQHSYKVSQFHKTLKANSGQILSKLQNTCLNDPDVNFVQFLQEIATEQQFEVTYVDIEEKSYSGQFQCLVQLSTLPVAVCQGSGKTSKIAQTCAARNALEYLKIMTKS</sequence>
<dbReference type="GO" id="GO:0070920">
    <property type="term" value="P:regulation of regulatory ncRNA processing"/>
    <property type="evidence" value="ECO:0007669"/>
    <property type="project" value="TreeGrafter"/>
</dbReference>
<name>K7Y7N2_MAYDE</name>
<dbReference type="AlphaFoldDB" id="K7Y7N2"/>
<dbReference type="SMART" id="SM00358">
    <property type="entry name" value="DSRM"/>
    <property type="match status" value="3"/>
</dbReference>
<dbReference type="CDD" id="cd19862">
    <property type="entry name" value="DSRM_PRKRA-like_rpt1"/>
    <property type="match status" value="1"/>
</dbReference>
<dbReference type="CDD" id="cd19864">
    <property type="entry name" value="DSRM_PRKRA-like_rpt3"/>
    <property type="match status" value="1"/>
</dbReference>
<dbReference type="FunFam" id="3.30.160.20:FF:000007">
    <property type="entry name" value="Double-stranded RNA-binding protein Staufen homolog 1"/>
    <property type="match status" value="1"/>
</dbReference>
<evidence type="ECO:0000259" key="8">
    <source>
        <dbReference type="PROSITE" id="PS50137"/>
    </source>
</evidence>
<evidence type="ECO:0000256" key="6">
    <source>
        <dbReference type="PROSITE-ProRule" id="PRU00266"/>
    </source>
</evidence>
<dbReference type="GO" id="GO:0005737">
    <property type="term" value="C:cytoplasm"/>
    <property type="evidence" value="ECO:0007669"/>
    <property type="project" value="UniProtKB-SubCell"/>
</dbReference>
<dbReference type="GO" id="GO:0035197">
    <property type="term" value="F:siRNA binding"/>
    <property type="evidence" value="ECO:0007669"/>
    <property type="project" value="TreeGrafter"/>
</dbReference>
<keyword evidence="2" id="KW-0963">Cytoplasm</keyword>
<feature type="domain" description="DRBM" evidence="8">
    <location>
        <begin position="281"/>
        <end position="349"/>
    </location>
</feature>
<dbReference type="SUPFAM" id="SSF54768">
    <property type="entry name" value="dsRNA-binding domain-like"/>
    <property type="match status" value="3"/>
</dbReference>
<evidence type="ECO:0000256" key="1">
    <source>
        <dbReference type="ARBA" id="ARBA00004496"/>
    </source>
</evidence>
<dbReference type="PANTHER" id="PTHR46205:SF3">
    <property type="entry name" value="LOQUACIOUS, ISOFORM B"/>
    <property type="match status" value="1"/>
</dbReference>
<dbReference type="GO" id="GO:0030422">
    <property type="term" value="P:siRNA processing"/>
    <property type="evidence" value="ECO:0007669"/>
    <property type="project" value="TreeGrafter"/>
</dbReference>
<dbReference type="InterPro" id="IPR051247">
    <property type="entry name" value="RLC_Component"/>
</dbReference>
<proteinExistence type="evidence at transcript level"/>
<organism evidence="9">
    <name type="scientific">Mayetiola destructor</name>
    <name type="common">Hessian fly</name>
    <dbReference type="NCBI Taxonomy" id="39758"/>
    <lineage>
        <taxon>Eukaryota</taxon>
        <taxon>Metazoa</taxon>
        <taxon>Ecdysozoa</taxon>
        <taxon>Arthropoda</taxon>
        <taxon>Hexapoda</taxon>
        <taxon>Insecta</taxon>
        <taxon>Pterygota</taxon>
        <taxon>Neoptera</taxon>
        <taxon>Endopterygota</taxon>
        <taxon>Diptera</taxon>
        <taxon>Nematocera</taxon>
        <taxon>Sciaroidea</taxon>
        <taxon>Cecidomyiidae</taxon>
        <taxon>Mayetiola</taxon>
    </lineage>
</organism>
<reference evidence="9" key="1">
    <citation type="journal article" date="2013" name="J. Insect Physiol.">
        <title>A genome-wide survey of small interfering RNA and microRNA pathway genes in a galling insect.</title>
        <authorList>
            <person name="Shreve J.T."/>
            <person name="Shukle R.H."/>
            <person name="Subramanyam S."/>
            <person name="Johnson A.J."/>
            <person name="Schemerhorn B.J."/>
            <person name="Williams C.E."/>
            <person name="Stuart J.J."/>
        </authorList>
    </citation>
    <scope>NUCLEOTIDE SEQUENCE</scope>
</reference>
<dbReference type="PROSITE" id="PS50137">
    <property type="entry name" value="DS_RBD"/>
    <property type="match status" value="3"/>
</dbReference>
<feature type="domain" description="DRBM" evidence="8">
    <location>
        <begin position="143"/>
        <end position="211"/>
    </location>
</feature>
<keyword evidence="4 6" id="KW-0694">RNA-binding</keyword>
<evidence type="ECO:0000256" key="4">
    <source>
        <dbReference type="ARBA" id="ARBA00022884"/>
    </source>
</evidence>
<dbReference type="EMBL" id="JX679520">
    <property type="protein sequence ID" value="AFX89033.1"/>
    <property type="molecule type" value="mRNA"/>
</dbReference>
<evidence type="ECO:0000256" key="3">
    <source>
        <dbReference type="ARBA" id="ARBA00022737"/>
    </source>
</evidence>
<evidence type="ECO:0000256" key="5">
    <source>
        <dbReference type="ARBA" id="ARBA00023158"/>
    </source>
</evidence>
<keyword evidence="5" id="KW-0943">RNA-mediated gene silencing</keyword>
<evidence type="ECO:0000256" key="2">
    <source>
        <dbReference type="ARBA" id="ARBA00022490"/>
    </source>
</evidence>
<evidence type="ECO:0000256" key="7">
    <source>
        <dbReference type="SAM" id="MobiDB-lite"/>
    </source>
</evidence>
<dbReference type="GO" id="GO:0048477">
    <property type="term" value="P:oogenesis"/>
    <property type="evidence" value="ECO:0007669"/>
    <property type="project" value="UniProtKB-ARBA"/>
</dbReference>
<dbReference type="GO" id="GO:0005634">
    <property type="term" value="C:nucleus"/>
    <property type="evidence" value="ECO:0007669"/>
    <property type="project" value="TreeGrafter"/>
</dbReference>